<reference evidence="1" key="1">
    <citation type="submission" date="2022-10" db="EMBL/GenBank/DDBJ databases">
        <title>Chitinophaga sp. nov., isolated from soil.</title>
        <authorList>
            <person name="Jeon C.O."/>
        </authorList>
    </citation>
    <scope>NUCLEOTIDE SEQUENCE</scope>
    <source>
        <strain evidence="1">R8</strain>
    </source>
</reference>
<evidence type="ECO:0000313" key="2">
    <source>
        <dbReference type="Proteomes" id="UP001162741"/>
    </source>
</evidence>
<evidence type="ECO:0008006" key="3">
    <source>
        <dbReference type="Google" id="ProtNLM"/>
    </source>
</evidence>
<dbReference type="RefSeq" id="WP_244836437.1">
    <property type="nucleotide sequence ID" value="NZ_CP107006.1"/>
</dbReference>
<gene>
    <name evidence="1" type="ORF">MKQ68_22395</name>
</gene>
<accession>A0ABY6J3F5</accession>
<protein>
    <recommendedName>
        <fullName evidence="3">DUF4123 domain-containing protein</fullName>
    </recommendedName>
</protein>
<proteinExistence type="predicted"/>
<dbReference type="Proteomes" id="UP001162741">
    <property type="component" value="Chromosome"/>
</dbReference>
<sequence length="334" mass="39042">MITNFGFDYGVKPRMILVSDQSFVEYFDKGKCIGMIYVNCPDSTGKLLPTEIGFNFEVEEYAQLFIETLVRWVEQSGNDERAVHMEFIDMKNGDYMVAFAQDKELFCKRMLHGMLEDRVDPILFFFYKGKTMQTGRNYAQFKQNYVQGRRIIVRAFVGIGTGAEEKILLPYFIKSSFQFSKEEDLPSDSIAHSLLVKKDKPLTKNNIKRKTPVDHEAIATRRRQDLSYFFPVTIDRINRQEWLAEVIKTIPPHFSQQQIQQAICNMILAERLKQESSELKTAGPGHDMNLLRYLVETIESFDSYFPPDNFFTKPLIKQQLKRDKDYLTDYLSKE</sequence>
<organism evidence="1 2">
    <name type="scientific">Chitinophaga horti</name>
    <dbReference type="NCBI Taxonomy" id="2920382"/>
    <lineage>
        <taxon>Bacteria</taxon>
        <taxon>Pseudomonadati</taxon>
        <taxon>Bacteroidota</taxon>
        <taxon>Chitinophagia</taxon>
        <taxon>Chitinophagales</taxon>
        <taxon>Chitinophagaceae</taxon>
        <taxon>Chitinophaga</taxon>
    </lineage>
</organism>
<keyword evidence="2" id="KW-1185">Reference proteome</keyword>
<name>A0ABY6J3F5_9BACT</name>
<evidence type="ECO:0000313" key="1">
    <source>
        <dbReference type="EMBL" id="UYQ92834.1"/>
    </source>
</evidence>
<dbReference type="EMBL" id="CP107006">
    <property type="protein sequence ID" value="UYQ92834.1"/>
    <property type="molecule type" value="Genomic_DNA"/>
</dbReference>